<dbReference type="STRING" id="4097.A0A1S4C8Q8"/>
<dbReference type="PaxDb" id="4097-A0A1S4C8Q8"/>
<organism evidence="2 3">
    <name type="scientific">Nicotiana tabacum</name>
    <name type="common">Common tobacco</name>
    <dbReference type="NCBI Taxonomy" id="4097"/>
    <lineage>
        <taxon>Eukaryota</taxon>
        <taxon>Viridiplantae</taxon>
        <taxon>Streptophyta</taxon>
        <taxon>Embryophyta</taxon>
        <taxon>Tracheophyta</taxon>
        <taxon>Spermatophyta</taxon>
        <taxon>Magnoliopsida</taxon>
        <taxon>eudicotyledons</taxon>
        <taxon>Gunneridae</taxon>
        <taxon>Pentapetalae</taxon>
        <taxon>asterids</taxon>
        <taxon>lamiids</taxon>
        <taxon>Solanales</taxon>
        <taxon>Solanaceae</taxon>
        <taxon>Nicotianoideae</taxon>
        <taxon>Nicotianeae</taxon>
        <taxon>Nicotiana</taxon>
    </lineage>
</organism>
<evidence type="ECO:0000313" key="3">
    <source>
        <dbReference type="RefSeq" id="XP_016497491.1"/>
    </source>
</evidence>
<dbReference type="OrthoDB" id="1936190at2759"/>
<name>A0A1S4C8Q8_TOBAC</name>
<dbReference type="PANTHER" id="PTHR33470:SF4">
    <property type="entry name" value="OS01G0164025 PROTEIN"/>
    <property type="match status" value="1"/>
</dbReference>
<keyword evidence="1" id="KW-0732">Signal</keyword>
<evidence type="ECO:0000256" key="1">
    <source>
        <dbReference type="ARBA" id="ARBA00022729"/>
    </source>
</evidence>
<protein>
    <submittedName>
        <fullName evidence="3">Non-classical arabinogalactan protein 30-like</fullName>
    </submittedName>
</protein>
<dbReference type="Pfam" id="PF01190">
    <property type="entry name" value="Pollen_Ole_e_1"/>
    <property type="match status" value="1"/>
</dbReference>
<dbReference type="Proteomes" id="UP000790787">
    <property type="component" value="Chromosome 4"/>
</dbReference>
<dbReference type="GeneID" id="107816307"/>
<dbReference type="PANTHER" id="PTHR33470">
    <property type="entry name" value="OS01G0164075 PROTEIN"/>
    <property type="match status" value="1"/>
</dbReference>
<dbReference type="RefSeq" id="XP_016497491.1">
    <property type="nucleotide sequence ID" value="XM_016642005.1"/>
</dbReference>
<dbReference type="OMA" id="TISHAYH"/>
<gene>
    <name evidence="3" type="primary">LOC107816307</name>
</gene>
<dbReference type="AlphaFoldDB" id="A0A1S4C8Q8"/>
<keyword evidence="2" id="KW-1185">Reference proteome</keyword>
<dbReference type="GO" id="GO:0071944">
    <property type="term" value="C:cell periphery"/>
    <property type="evidence" value="ECO:0000318"/>
    <property type="project" value="GO_Central"/>
</dbReference>
<accession>A0A1S4C8Q8</accession>
<reference evidence="2" key="1">
    <citation type="journal article" date="2014" name="Nat. Commun.">
        <title>The tobacco genome sequence and its comparison with those of tomato and potato.</title>
        <authorList>
            <person name="Sierro N."/>
            <person name="Battey J.N."/>
            <person name="Ouadi S."/>
            <person name="Bakaher N."/>
            <person name="Bovet L."/>
            <person name="Willig A."/>
            <person name="Goepfert S."/>
            <person name="Peitsch M.C."/>
            <person name="Ivanov N.V."/>
        </authorList>
    </citation>
    <scope>NUCLEOTIDE SEQUENCE [LARGE SCALE GENOMIC DNA]</scope>
</reference>
<reference evidence="3" key="2">
    <citation type="submission" date="2025-08" db="UniProtKB">
        <authorList>
            <consortium name="RefSeq"/>
        </authorList>
    </citation>
    <scope>IDENTIFICATION</scope>
</reference>
<dbReference type="KEGG" id="nta:107816307"/>
<evidence type="ECO:0000313" key="2">
    <source>
        <dbReference type="Proteomes" id="UP000790787"/>
    </source>
</evidence>
<sequence length="200" mass="22473">MYFNIKQELHSKTDISATRRHFKKMASSQLILIVSLLFALAIPLTTAYKKAPAKPVEKTAQVVVEGMVYCQSCDNYGSWSLSGAKPIAAAKVSVICKNYMKRVSYYKAFQTDKNGYLFAELDGFKMGHSYLDHPLHSCRVKLVSSPLENCNVFTNVNYGLTGAPLRFLDKTLRRSNYEAVIYAAGPFAFRPAYCPPKPEY</sequence>
<proteinExistence type="predicted"/>